<sequence length="112" mass="12091">MNETSLNISDFLFRAGKVSEHIECLLIALQDRLAQRGSDECSELQNLDLATQLAAELADLLRRLSLDDHVMAAGQPGDLAAIIEPVKLDAVSSILAAESLPTQQASSEVELF</sequence>
<organism evidence="1 2">
    <name type="scientific">Acetobacter sicerae</name>
    <dbReference type="NCBI Taxonomy" id="85325"/>
    <lineage>
        <taxon>Bacteria</taxon>
        <taxon>Pseudomonadati</taxon>
        <taxon>Pseudomonadota</taxon>
        <taxon>Alphaproteobacteria</taxon>
        <taxon>Acetobacterales</taxon>
        <taxon>Acetobacteraceae</taxon>
        <taxon>Acetobacter</taxon>
    </lineage>
</organism>
<evidence type="ECO:0000313" key="2">
    <source>
        <dbReference type="Proteomes" id="UP001521074"/>
    </source>
</evidence>
<protein>
    <recommendedName>
        <fullName evidence="3">Chemotaxis protein CheA</fullName>
    </recommendedName>
</protein>
<gene>
    <name evidence="1" type="ORF">LWC05_01415</name>
</gene>
<evidence type="ECO:0000313" key="1">
    <source>
        <dbReference type="EMBL" id="MCE0742556.1"/>
    </source>
</evidence>
<evidence type="ECO:0008006" key="3">
    <source>
        <dbReference type="Google" id="ProtNLM"/>
    </source>
</evidence>
<proteinExistence type="predicted"/>
<accession>A0ABS8VRC3</accession>
<dbReference type="Proteomes" id="UP001521074">
    <property type="component" value="Unassembled WGS sequence"/>
</dbReference>
<dbReference type="RefSeq" id="WP_232876140.1">
    <property type="nucleotide sequence ID" value="NZ_JAJSOJ010000004.1"/>
</dbReference>
<name>A0ABS8VRC3_9PROT</name>
<comment type="caution">
    <text evidence="1">The sequence shown here is derived from an EMBL/GenBank/DDBJ whole genome shotgun (WGS) entry which is preliminary data.</text>
</comment>
<reference evidence="1 2" key="1">
    <citation type="submission" date="2021-12" db="EMBL/GenBank/DDBJ databases">
        <title>Genome sequence of Acetobacter sicerae DmPark20a_162.</title>
        <authorList>
            <person name="Chaston J.M."/>
        </authorList>
    </citation>
    <scope>NUCLEOTIDE SEQUENCE [LARGE SCALE GENOMIC DNA]</scope>
    <source>
        <strain evidence="1 2">DmPark20a_162</strain>
    </source>
</reference>
<keyword evidence="2" id="KW-1185">Reference proteome</keyword>
<dbReference type="EMBL" id="JAJSOJ010000004">
    <property type="protein sequence ID" value="MCE0742556.1"/>
    <property type="molecule type" value="Genomic_DNA"/>
</dbReference>